<dbReference type="Proteomes" id="UP000061362">
    <property type="component" value="Chromosome"/>
</dbReference>
<proteinExistence type="predicted"/>
<dbReference type="GO" id="GO:0016787">
    <property type="term" value="F:hydrolase activity"/>
    <property type="evidence" value="ECO:0007669"/>
    <property type="project" value="UniProtKB-KW"/>
</dbReference>
<evidence type="ECO:0000313" key="13">
    <source>
        <dbReference type="Proteomes" id="UP000062475"/>
    </source>
</evidence>
<dbReference type="EMBL" id="CP012173">
    <property type="protein sequence ID" value="AKV76283.1"/>
    <property type="molecule type" value="Genomic_DNA"/>
</dbReference>
<dbReference type="OMA" id="VGSRNKY"/>
<dbReference type="EMBL" id="CP008822">
    <property type="protein sequence ID" value="AIM27139.1"/>
    <property type="molecule type" value="Genomic_DNA"/>
</dbReference>
<dbReference type="EMBL" id="CP012174">
    <property type="protein sequence ID" value="AKV78535.1"/>
    <property type="molecule type" value="Genomic_DNA"/>
</dbReference>
<keyword evidence="3" id="KW-0378">Hydrolase</keyword>
<dbReference type="Proteomes" id="UP000062398">
    <property type="component" value="Chromosome"/>
</dbReference>
<dbReference type="Pfam" id="PF04909">
    <property type="entry name" value="Amidohydro_2"/>
    <property type="match status" value="1"/>
</dbReference>
<reference evidence="3 9" key="1">
    <citation type="journal article" date="2014" name="J. Bacteriol.">
        <title>Role of an Archaeal PitA Transporter in the Copper and Arsenic Resistance of Metallosphaera sedula, an Extreme Thermoacidophile.</title>
        <authorList>
            <person name="McCarthy S."/>
            <person name="Ai C."/>
            <person name="Wheaton G."/>
            <person name="Tevatia R."/>
            <person name="Eckrich V."/>
            <person name="Kelly R."/>
            <person name="Blum P."/>
        </authorList>
    </citation>
    <scope>NUCLEOTIDE SEQUENCE [LARGE SCALE GENOMIC DNA]</scope>
    <source>
        <strain evidence="3 9">CuR1</strain>
    </source>
</reference>
<evidence type="ECO:0000313" key="8">
    <source>
        <dbReference type="EMBL" id="AKV83023.1"/>
    </source>
</evidence>
<accession>A0A088E3Z4</accession>
<dbReference type="AlphaFoldDB" id="A0A088E3Z4"/>
<dbReference type="EMBL" id="CP012176">
    <property type="protein sequence ID" value="AKV83023.1"/>
    <property type="molecule type" value="Genomic_DNA"/>
</dbReference>
<name>A0A088E3Z4_9CREN</name>
<keyword evidence="1" id="KW-0456">Lyase</keyword>
<gene>
    <name evidence="3" type="ORF">HA72_0984</name>
    <name evidence="4" type="ORF">MsedA_0998</name>
    <name evidence="5" type="ORF">MsedB_0999</name>
    <name evidence="6" type="ORF">MsedC_0998</name>
    <name evidence="7" type="ORF">MsedD_0999</name>
    <name evidence="8" type="ORF">MsedE_0999</name>
</gene>
<dbReference type="Gene3D" id="3.20.20.140">
    <property type="entry name" value="Metal-dependent hydrolases"/>
    <property type="match status" value="1"/>
</dbReference>
<dbReference type="GO" id="GO:0016831">
    <property type="term" value="F:carboxy-lyase activity"/>
    <property type="evidence" value="ECO:0007669"/>
    <property type="project" value="InterPro"/>
</dbReference>
<dbReference type="Proteomes" id="UP000062475">
    <property type="component" value="Chromosome"/>
</dbReference>
<evidence type="ECO:0000313" key="11">
    <source>
        <dbReference type="Proteomes" id="UP000061362"/>
    </source>
</evidence>
<dbReference type="InterPro" id="IPR032466">
    <property type="entry name" value="Metal_Hydrolase"/>
</dbReference>
<evidence type="ECO:0000313" key="9">
    <source>
        <dbReference type="Proteomes" id="UP000029084"/>
    </source>
</evidence>
<evidence type="ECO:0000313" key="6">
    <source>
        <dbReference type="EMBL" id="AKV78535.1"/>
    </source>
</evidence>
<evidence type="ECO:0000313" key="14">
    <source>
        <dbReference type="Proteomes" id="UP000068832"/>
    </source>
</evidence>
<evidence type="ECO:0000313" key="5">
    <source>
        <dbReference type="EMBL" id="AKV76283.1"/>
    </source>
</evidence>
<organism evidence="3 9">
    <name type="scientific">Metallosphaera sedula</name>
    <dbReference type="NCBI Taxonomy" id="43687"/>
    <lineage>
        <taxon>Archaea</taxon>
        <taxon>Thermoproteota</taxon>
        <taxon>Thermoprotei</taxon>
        <taxon>Sulfolobales</taxon>
        <taxon>Sulfolobaceae</taxon>
        <taxon>Metallosphaera</taxon>
    </lineage>
</organism>
<protein>
    <submittedName>
        <fullName evidence="3 4">Amidohydrolase</fullName>
    </submittedName>
</protein>
<dbReference type="EMBL" id="CP012172">
    <property type="protein sequence ID" value="AKV74044.1"/>
    <property type="molecule type" value="Genomic_DNA"/>
</dbReference>
<dbReference type="GeneID" id="91755453"/>
<dbReference type="PANTHER" id="PTHR21240:SF19">
    <property type="entry name" value="CATALYTIC_ HYDROLASE"/>
    <property type="match status" value="1"/>
</dbReference>
<sequence length="268" mass="30965">MAMRVVDVHVHYHIFLRKLPDHCRQFLQNVEDTKFTLNFKDVTVEKVLLVPSHPCWSEECSDGFDLDYEIRKGSELFHQWGEVNPVTCNVEQELERQYSLGIVGIKLHPVHHGFSPNAYRPEEDGDRRLEFIYSFAEEKKLPILIHTGTSIGVKARNKYGDPILVDDVVKDFDVTLILAHAGRPLWYDTAFYLARNYSNVFLEISSIPPRNLLKALPRLLEIEDKVLYGSDFPAFRGQDLAVHAWQVYQELNSGKIMGDNARRVLRLS</sequence>
<dbReference type="InterPro" id="IPR032465">
    <property type="entry name" value="ACMSD"/>
</dbReference>
<reference evidence="11 12" key="2">
    <citation type="journal article" date="2015" name="Genome Announc.">
        <title>Complete Genome Sequences of Evolved Arsenate-Resistant Metallosphaera sedula Strains.</title>
        <authorList>
            <person name="Ai C."/>
            <person name="McCarthy S."/>
            <person name="Schackwitz W."/>
            <person name="Martin J."/>
            <person name="Lipzen A."/>
            <person name="Blum P."/>
        </authorList>
    </citation>
    <scope>NUCLEOTIDE SEQUENCE [LARGE SCALE GENOMIC DNA]</scope>
    <source>
        <strain evidence="6 12">ARS120-1</strain>
        <strain evidence="7 11">ARS120-2</strain>
        <strain evidence="4 14">ARS50-1</strain>
        <strain evidence="5 13">ARS50-2</strain>
    </source>
</reference>
<evidence type="ECO:0000256" key="1">
    <source>
        <dbReference type="ARBA" id="ARBA00023239"/>
    </source>
</evidence>
<dbReference type="SUPFAM" id="SSF51556">
    <property type="entry name" value="Metallo-dependent hydrolases"/>
    <property type="match status" value="1"/>
</dbReference>
<reference evidence="8 10" key="3">
    <citation type="submission" date="2015-07" db="EMBL/GenBank/DDBJ databases">
        <title>Physiological, transcriptional responses and genome re-sequencing of acid resistant extremely thermoacidophilic Metallosphaera sedula SARC-M1.</title>
        <authorList>
            <person name="Ai C."/>
            <person name="McCarthy S."/>
            <person name="Eckrich V."/>
            <person name="Rudrappa D."/>
            <person name="Qiu G."/>
            <person name="Blum P."/>
        </authorList>
    </citation>
    <scope>NUCLEOTIDE SEQUENCE [LARGE SCALE GENOMIC DNA]</scope>
    <source>
        <strain evidence="8 10">SARC-M1</strain>
    </source>
</reference>
<dbReference type="InterPro" id="IPR006680">
    <property type="entry name" value="Amidohydro-rel"/>
</dbReference>
<dbReference type="PANTHER" id="PTHR21240">
    <property type="entry name" value="2-AMINO-3-CARBOXYLMUCONATE-6-SEMIALDEHYDE DECARBOXYLASE"/>
    <property type="match status" value="1"/>
</dbReference>
<evidence type="ECO:0000313" key="4">
    <source>
        <dbReference type="EMBL" id="AKV74044.1"/>
    </source>
</evidence>
<dbReference type="Proteomes" id="UP000068832">
    <property type="component" value="Chromosome"/>
</dbReference>
<dbReference type="OrthoDB" id="34429at2157"/>
<evidence type="ECO:0000313" key="10">
    <source>
        <dbReference type="Proteomes" id="UP000056255"/>
    </source>
</evidence>
<dbReference type="EMBL" id="CP012175">
    <property type="protein sequence ID" value="AKV80780.1"/>
    <property type="molecule type" value="Genomic_DNA"/>
</dbReference>
<evidence type="ECO:0000313" key="7">
    <source>
        <dbReference type="EMBL" id="AKV80780.1"/>
    </source>
</evidence>
<feature type="domain" description="Amidohydrolase-related" evidence="2">
    <location>
        <begin position="91"/>
        <end position="267"/>
    </location>
</feature>
<dbReference type="Proteomes" id="UP000056255">
    <property type="component" value="Chromosome"/>
</dbReference>
<dbReference type="CDD" id="cd01292">
    <property type="entry name" value="metallo-dependent_hydrolases"/>
    <property type="match status" value="1"/>
</dbReference>
<dbReference type="RefSeq" id="WP_012020940.1">
    <property type="nucleotide sequence ID" value="NZ_CP008822.1"/>
</dbReference>
<dbReference type="PATRIC" id="fig|43687.5.peg.1018"/>
<evidence type="ECO:0000313" key="3">
    <source>
        <dbReference type="EMBL" id="AIM27139.1"/>
    </source>
</evidence>
<evidence type="ECO:0000313" key="12">
    <source>
        <dbReference type="Proteomes" id="UP000062398"/>
    </source>
</evidence>
<dbReference type="Proteomes" id="UP000029084">
    <property type="component" value="Chromosome"/>
</dbReference>
<evidence type="ECO:0000259" key="2">
    <source>
        <dbReference type="Pfam" id="PF04909"/>
    </source>
</evidence>